<protein>
    <submittedName>
        <fullName evidence="3">Uncharacterized protein</fullName>
    </submittedName>
</protein>
<evidence type="ECO:0000256" key="1">
    <source>
        <dbReference type="SAM" id="MobiDB-lite"/>
    </source>
</evidence>
<name>A0A7H9ALR0_9FLAO</name>
<dbReference type="RefSeq" id="WP_179240713.1">
    <property type="nucleotide sequence ID" value="NZ_CP058595.1"/>
</dbReference>
<evidence type="ECO:0000313" key="3">
    <source>
        <dbReference type="EMBL" id="QLG44379.1"/>
    </source>
</evidence>
<keyword evidence="4" id="KW-1185">Reference proteome</keyword>
<dbReference type="Proteomes" id="UP000509302">
    <property type="component" value="Chromosome"/>
</dbReference>
<keyword evidence="2" id="KW-0812">Transmembrane</keyword>
<keyword evidence="2" id="KW-0472">Membrane</keyword>
<feature type="region of interest" description="Disordered" evidence="1">
    <location>
        <begin position="46"/>
        <end position="68"/>
    </location>
</feature>
<dbReference type="AlphaFoldDB" id="A0A7H9ALR0"/>
<gene>
    <name evidence="3" type="ORF">HYG79_03135</name>
</gene>
<keyword evidence="2" id="KW-1133">Transmembrane helix</keyword>
<organism evidence="3 4">
    <name type="scientific">Costertonia aggregata</name>
    <dbReference type="NCBI Taxonomy" id="343403"/>
    <lineage>
        <taxon>Bacteria</taxon>
        <taxon>Pseudomonadati</taxon>
        <taxon>Bacteroidota</taxon>
        <taxon>Flavobacteriia</taxon>
        <taxon>Flavobacteriales</taxon>
        <taxon>Flavobacteriaceae</taxon>
        <taxon>Costertonia</taxon>
    </lineage>
</organism>
<evidence type="ECO:0000256" key="2">
    <source>
        <dbReference type="SAM" id="Phobius"/>
    </source>
</evidence>
<dbReference type="EMBL" id="CP058595">
    <property type="protein sequence ID" value="QLG44379.1"/>
    <property type="molecule type" value="Genomic_DNA"/>
</dbReference>
<reference evidence="3 4" key="1">
    <citation type="journal article" date="2006" name="Int. J. Syst. Evol. Microbiol.">
        <title>Costertonia aggregata gen. nov., sp. nov., a mesophilic marine bacterium of the family Flavobacteriaceae, isolated from a mature biofilm.</title>
        <authorList>
            <person name="Kwon K.K."/>
            <person name="Lee Y.K."/>
            <person name="Lee H.K."/>
        </authorList>
    </citation>
    <scope>NUCLEOTIDE SEQUENCE [LARGE SCALE GENOMIC DNA]</scope>
    <source>
        <strain evidence="3 4">KCCM 42265</strain>
    </source>
</reference>
<accession>A0A7H9ALR0</accession>
<proteinExistence type="predicted"/>
<dbReference type="KEGG" id="cagg:HYG79_03135"/>
<feature type="transmembrane region" description="Helical" evidence="2">
    <location>
        <begin position="12"/>
        <end position="36"/>
    </location>
</feature>
<evidence type="ECO:0000313" key="4">
    <source>
        <dbReference type="Proteomes" id="UP000509302"/>
    </source>
</evidence>
<sequence length="82" mass="9409">MKAENNTKQAYRWILSALVGVVLISALNSCASKWFLTPREKSIKEWEDKHNSVEEKKSDSLQKTERTSTHDVRFKILNVTGS</sequence>